<feature type="compositionally biased region" description="Polar residues" evidence="1">
    <location>
        <begin position="1022"/>
        <end position="1040"/>
    </location>
</feature>
<dbReference type="OrthoDB" id="3934267at2759"/>
<feature type="compositionally biased region" description="Polar residues" evidence="1">
    <location>
        <begin position="770"/>
        <end position="787"/>
    </location>
</feature>
<name>A0A4U0UXF1_9PEZI</name>
<feature type="chain" id="PRO_5021020876" description="Apple domain-containing protein" evidence="2">
    <location>
        <begin position="17"/>
        <end position="2255"/>
    </location>
</feature>
<feature type="compositionally biased region" description="Polar residues" evidence="1">
    <location>
        <begin position="1547"/>
        <end position="1562"/>
    </location>
</feature>
<dbReference type="EMBL" id="NAJP01000036">
    <property type="protein sequence ID" value="TKA39895.1"/>
    <property type="molecule type" value="Genomic_DNA"/>
</dbReference>
<dbReference type="Proteomes" id="UP000310066">
    <property type="component" value="Unassembled WGS sequence"/>
</dbReference>
<feature type="compositionally biased region" description="Polar residues" evidence="1">
    <location>
        <begin position="1678"/>
        <end position="1689"/>
    </location>
</feature>
<feature type="compositionally biased region" description="Low complexity" evidence="1">
    <location>
        <begin position="1050"/>
        <end position="1060"/>
    </location>
</feature>
<feature type="region of interest" description="Disordered" evidence="1">
    <location>
        <begin position="1271"/>
        <end position="1298"/>
    </location>
</feature>
<feature type="region of interest" description="Disordered" evidence="1">
    <location>
        <begin position="1316"/>
        <end position="1343"/>
    </location>
</feature>
<feature type="compositionally biased region" description="Low complexity" evidence="1">
    <location>
        <begin position="1324"/>
        <end position="1343"/>
    </location>
</feature>
<evidence type="ECO:0000313" key="3">
    <source>
        <dbReference type="EMBL" id="TKA39895.1"/>
    </source>
</evidence>
<feature type="compositionally biased region" description="Polar residues" evidence="1">
    <location>
        <begin position="794"/>
        <end position="821"/>
    </location>
</feature>
<feature type="compositionally biased region" description="Low complexity" evidence="1">
    <location>
        <begin position="1519"/>
        <end position="1546"/>
    </location>
</feature>
<feature type="region of interest" description="Disordered" evidence="1">
    <location>
        <begin position="1022"/>
        <end position="1067"/>
    </location>
</feature>
<evidence type="ECO:0000256" key="2">
    <source>
        <dbReference type="SAM" id="SignalP"/>
    </source>
</evidence>
<feature type="region of interest" description="Disordered" evidence="1">
    <location>
        <begin position="1669"/>
        <end position="1689"/>
    </location>
</feature>
<feature type="region of interest" description="Disordered" evidence="1">
    <location>
        <begin position="2230"/>
        <end position="2255"/>
    </location>
</feature>
<reference evidence="3 4" key="1">
    <citation type="submission" date="2017-03" db="EMBL/GenBank/DDBJ databases">
        <title>Genomes of endolithic fungi from Antarctica.</title>
        <authorList>
            <person name="Coleine C."/>
            <person name="Masonjones S."/>
            <person name="Stajich J.E."/>
        </authorList>
    </citation>
    <scope>NUCLEOTIDE SEQUENCE [LARGE SCALE GENOMIC DNA]</scope>
    <source>
        <strain evidence="3 4">CCFEE 5311</strain>
    </source>
</reference>
<feature type="region of interest" description="Disordered" evidence="1">
    <location>
        <begin position="1488"/>
        <end position="1507"/>
    </location>
</feature>
<evidence type="ECO:0000256" key="1">
    <source>
        <dbReference type="SAM" id="MobiDB-lite"/>
    </source>
</evidence>
<feature type="region of interest" description="Disordered" evidence="1">
    <location>
        <begin position="857"/>
        <end position="905"/>
    </location>
</feature>
<organism evidence="3 4">
    <name type="scientific">Friedmanniomyces endolithicus</name>
    <dbReference type="NCBI Taxonomy" id="329885"/>
    <lineage>
        <taxon>Eukaryota</taxon>
        <taxon>Fungi</taxon>
        <taxon>Dikarya</taxon>
        <taxon>Ascomycota</taxon>
        <taxon>Pezizomycotina</taxon>
        <taxon>Dothideomycetes</taxon>
        <taxon>Dothideomycetidae</taxon>
        <taxon>Mycosphaerellales</taxon>
        <taxon>Teratosphaeriaceae</taxon>
        <taxon>Friedmanniomyces</taxon>
    </lineage>
</organism>
<comment type="caution">
    <text evidence="3">The sequence shown here is derived from an EMBL/GenBank/DDBJ whole genome shotgun (WGS) entry which is preliminary data.</text>
</comment>
<sequence>MSKLIATLSLLSIAAAQTGVIPTGPPSASGYPTPGNITACPQSVDSLCAYDGQTTFCYDAGSVLYTITCGMCFDGEVMPPTTGEAKVKRDNYFDSVDVTLADCTSACDAQSSCLAVNVLDGASCEMVSTIAGITIPAAGSVAAYKGYWGYNSTIPGGPPSGSNTTVPANVTVVASVSSPATTSVGSSTSSLVSASSTSADASALPASSSDSALSTSSLSSITTSTSSSVADAASIGSPSVSADNATAVVAPTAFSSTTYAAITPSGVNPSAGFGFSSGGIIPLPPAGTAMPGGAGASPPSDFPAAGSFPTCGSVTCSLTGTPSTPFCHDSFMQLYTINCGVAFMGATMFTVPKWKFTLESCVEACDSSVGCQAVNFDRVGGACTEVSGVTGINFGDPSVIGAWKGYWPSVQPQVSGTAPSRTAPLGTAPVGTAPVGTAPAGTAPIGTAPAGTAPVGTAISSSVLLGTGLTSSTVSVGAAGTSGVPTISVNSSGISIGPTGTGGITGTFPTGAFPTGGFPSPSGGAGNGSYPACSATSCQNARGTATCVDSKGQVYTLNCGMKFKGTIGYNATAAGSQESCESVCDSLPRCLGFNYGFGQCQFMYTVTGMQYPAYGYVAAWRGVWQGGAPGGAPPHGSPTGTSGLPINSANSTATSGLPANSANSTGTSGLPVISVNSTSVTSAPIGTGSVPASTTSSVATSGLLSISVNSSCSAFCDASVSCLAYNYAVSNSTCSLLTAVTGIEFPAPGYTGAYKGYWAGGAPPRPSSGIPVNSANSTRVVSPTGTSGLPVKSANGTSATPVGPESSPTRTGISASSTPFGNGTVTISLPSATPVGPETSPIGTGVSASPTLSANGTVTISLPSATPVGPETSPIGSGVPSSSKNSTSSLGGPTGLFPTGHAPIPTGRPTNVTSCARTSCQNGQAYCLDSHGQLYTLNCGMKFTGSSYNVSASSLDVCEQTCDSQPRCLGANFNGQQCQLVTAVTGIDFPAPGWTAAWKGMWAGGAPAAPSSGVPINSANATTPVASSSSIPTNSANATTPVALPSSVPTNSANATTTSSIPLGTSPVQVSTSSVASISSSPSSSFSSSVSIPLGTATSGIPTISANGSLPAGPTSFPSRPTGFPSPLNGTHASCAQTSCSNTTQGATSCTDAEGQLYTINCGLKFSGTVSSTADGPTGLEQCAEYCDAHQPCLGLNYDGAQCEFLSDVTGVQYPAPGWMAAWHGSWAGGAPNGTAPSGLPLPSGNSTLPTQNVTSISATQTASIANSTASAAPVSTSTRSASASSAFPVTSSNSTTSITSSSVAAPVFTSTTSVLPSSGFPASPTNGSVTPPTSTGTPGNGTYPRCSSTGNCMAPYLQSYCKDAAGQVYTTTCGIAFEGTSVDGPAGSSLLDCEAGCDSETACIALNFDGSKCTYVSAVTGIEPKNGSIAAWKGMWSGGAPTNGSAPFPVPSNGSVPISGHLPAPSVNVTSSTNTVAPVTASATTTASASGFSSSSNSSAPLTTSSASATTTSASSASISSANSTVGSTSVSANSTSTSASSTSSMVITTGAPSPGNSSAPHNGTYNSCSSVHCAAPFQQSFCTDAAGQVYTLTCGLAFNGTYLNVTSSPSLLQCEASCDLSSACIALNYAQDSCTFLSTVTGTEPKNGSIAAWKGVWYGGAPSNGTSGFPQPPIGTSPTPANETSSSSALVNPITASVTSGSSTAVSIETTSSTPVDSVTASTTSASSSISTSTRQYNKLYNLRDVDAILSACHYLQLFRVVFHNRSELVFSDGSLDLILVSGNSDLIFLSERYDLLFISGRLHHFIHRVGTLNFDFCIQHDSQHHIGGSNADCTSERNSPNLFDEPECLPLFERDSVLRRDYKRQATVASMLSCQALCDTTAGCVAINVDESCTLLSSVSGKNTVNGSLAAYKGSWAGGSPVVPLPVPTICVHVNQCAIGLEGVRNDNEQCSIGFHHGTELFCFLHDIELRRLEHHGFFLACTIEHVIVCKLEHPLSDDSEQHRFIQPSIKHLASELVLQLQRSFRPKLVESLSLIGNRQSLHEPLDQSLNHFVRESLFEPLDKLFHQPFEQPLHEPLGKPGKQPYYEPQFIDIGVTDNDLLRVAHVQHFRWHIYTLYADLVNESIRYFYEYIIGLEHASYVKHASYVEHASYVKRAHDIKHVGSVKHTSHVQHVRHVQHAHYLNHVYDIQRANRNTYTGYGGEDDRPSPSTIAAFFGWLSGAFGNHEQGNHEQGRPSPQGRPNIGRFGWRE</sequence>
<feature type="region of interest" description="Disordered" evidence="1">
    <location>
        <begin position="1232"/>
        <end position="1252"/>
    </location>
</feature>
<feature type="region of interest" description="Disordered" evidence="1">
    <location>
        <begin position="1519"/>
        <end position="1562"/>
    </location>
</feature>
<feature type="compositionally biased region" description="Low complexity" evidence="1">
    <location>
        <begin position="876"/>
        <end position="891"/>
    </location>
</feature>
<feature type="signal peptide" evidence="2">
    <location>
        <begin position="1"/>
        <end position="16"/>
    </location>
</feature>
<proteinExistence type="predicted"/>
<feature type="region of interest" description="Disordered" evidence="1">
    <location>
        <begin position="768"/>
        <end position="821"/>
    </location>
</feature>
<gene>
    <name evidence="3" type="ORF">B0A54_10246</name>
</gene>
<protein>
    <recommendedName>
        <fullName evidence="5">Apple domain-containing protein</fullName>
    </recommendedName>
</protein>
<evidence type="ECO:0000313" key="4">
    <source>
        <dbReference type="Proteomes" id="UP000310066"/>
    </source>
</evidence>
<keyword evidence="2" id="KW-0732">Signal</keyword>
<accession>A0A4U0UXF1</accession>
<evidence type="ECO:0008006" key="5">
    <source>
        <dbReference type="Google" id="ProtNLM"/>
    </source>
</evidence>